<sequence>MTYIFIFKVFIDNDWSRAAVVSVSVSEAVTWSSGDGNGRAVDRGTGDPEYGLRYTSVVDYYLIESRASLAIVGMLAAGICREIEDSGGNSRFEICRVELTTEAARLVA</sequence>
<dbReference type="AlphaFoldDB" id="A0AAV1RYD5"/>
<keyword evidence="2" id="KW-1185">Reference proteome</keyword>
<comment type="caution">
    <text evidence="1">The sequence shown here is derived from an EMBL/GenBank/DDBJ whole genome shotgun (WGS) entry which is preliminary data.</text>
</comment>
<gene>
    <name evidence="1" type="ORF">DCAF_LOCUS15893</name>
</gene>
<organism evidence="1 2">
    <name type="scientific">Dovyalis caffra</name>
    <dbReference type="NCBI Taxonomy" id="77055"/>
    <lineage>
        <taxon>Eukaryota</taxon>
        <taxon>Viridiplantae</taxon>
        <taxon>Streptophyta</taxon>
        <taxon>Embryophyta</taxon>
        <taxon>Tracheophyta</taxon>
        <taxon>Spermatophyta</taxon>
        <taxon>Magnoliopsida</taxon>
        <taxon>eudicotyledons</taxon>
        <taxon>Gunneridae</taxon>
        <taxon>Pentapetalae</taxon>
        <taxon>rosids</taxon>
        <taxon>fabids</taxon>
        <taxon>Malpighiales</taxon>
        <taxon>Salicaceae</taxon>
        <taxon>Flacourtieae</taxon>
        <taxon>Dovyalis</taxon>
    </lineage>
</organism>
<evidence type="ECO:0000313" key="2">
    <source>
        <dbReference type="Proteomes" id="UP001314170"/>
    </source>
</evidence>
<reference evidence="1 2" key="1">
    <citation type="submission" date="2024-01" db="EMBL/GenBank/DDBJ databases">
        <authorList>
            <person name="Waweru B."/>
        </authorList>
    </citation>
    <scope>NUCLEOTIDE SEQUENCE [LARGE SCALE GENOMIC DNA]</scope>
</reference>
<protein>
    <submittedName>
        <fullName evidence="1">Uncharacterized protein</fullName>
    </submittedName>
</protein>
<proteinExistence type="predicted"/>
<evidence type="ECO:0000313" key="1">
    <source>
        <dbReference type="EMBL" id="CAK7340806.1"/>
    </source>
</evidence>
<dbReference type="Proteomes" id="UP001314170">
    <property type="component" value="Unassembled WGS sequence"/>
</dbReference>
<name>A0AAV1RYD5_9ROSI</name>
<dbReference type="EMBL" id="CAWUPB010001160">
    <property type="protein sequence ID" value="CAK7340806.1"/>
    <property type="molecule type" value="Genomic_DNA"/>
</dbReference>
<accession>A0AAV1RYD5</accession>